<evidence type="ECO:0000313" key="1">
    <source>
        <dbReference type="EMBL" id="KKK81998.1"/>
    </source>
</evidence>
<sequence length="263" mass="29097">SITANSDATNSFAQSASIDVSENRSVFVAADVYITTGDKAKISLIDVTNSNAEIETAESLATGFVPFEFTAVVPADCEAIQVWLESPVASDVTYWSSVQLLFTNRQVYDYPGALEWSEDFDKVFYYPHGPGLTNSGEDLSFEPFGKPAQVWSPADIIRDETAVVPFRIQLKKGTINKPIFVGGNIDYDILSADTDTTNAPEDIVVNLTFADMLDAWAQEDISDDKFRAAQVKMAKAENVRRLLGPRMRHFWKPKGRVHGTRGR</sequence>
<gene>
    <name evidence="1" type="ORF">LCGC14_2807800</name>
</gene>
<comment type="caution">
    <text evidence="1">The sequence shown here is derived from an EMBL/GenBank/DDBJ whole genome shotgun (WGS) entry which is preliminary data.</text>
</comment>
<dbReference type="AlphaFoldDB" id="A0A0F8YKS8"/>
<proteinExistence type="predicted"/>
<accession>A0A0F8YKS8</accession>
<dbReference type="EMBL" id="LAZR01052871">
    <property type="protein sequence ID" value="KKK81998.1"/>
    <property type="molecule type" value="Genomic_DNA"/>
</dbReference>
<reference evidence="1" key="1">
    <citation type="journal article" date="2015" name="Nature">
        <title>Complex archaea that bridge the gap between prokaryotes and eukaryotes.</title>
        <authorList>
            <person name="Spang A."/>
            <person name="Saw J.H."/>
            <person name="Jorgensen S.L."/>
            <person name="Zaremba-Niedzwiedzka K."/>
            <person name="Martijn J."/>
            <person name="Lind A.E."/>
            <person name="van Eijk R."/>
            <person name="Schleper C."/>
            <person name="Guy L."/>
            <person name="Ettema T.J."/>
        </authorList>
    </citation>
    <scope>NUCLEOTIDE SEQUENCE</scope>
</reference>
<protein>
    <submittedName>
        <fullName evidence="1">Uncharacterized protein</fullName>
    </submittedName>
</protein>
<name>A0A0F8YKS8_9ZZZZ</name>
<organism evidence="1">
    <name type="scientific">marine sediment metagenome</name>
    <dbReference type="NCBI Taxonomy" id="412755"/>
    <lineage>
        <taxon>unclassified sequences</taxon>
        <taxon>metagenomes</taxon>
        <taxon>ecological metagenomes</taxon>
    </lineage>
</organism>
<feature type="non-terminal residue" evidence="1">
    <location>
        <position position="1"/>
    </location>
</feature>